<dbReference type="Gene3D" id="1.10.287.1490">
    <property type="match status" value="1"/>
</dbReference>
<evidence type="ECO:0000256" key="1">
    <source>
        <dbReference type="SAM" id="MobiDB-lite"/>
    </source>
</evidence>
<dbReference type="EMBL" id="OZ035844">
    <property type="protein sequence ID" value="CAL1597842.1"/>
    <property type="molecule type" value="Genomic_DNA"/>
</dbReference>
<feature type="chain" id="PRO_5043517008" evidence="2">
    <location>
        <begin position="17"/>
        <end position="290"/>
    </location>
</feature>
<organism evidence="3 4">
    <name type="scientific">Knipowitschia caucasica</name>
    <name type="common">Caucasian dwarf goby</name>
    <name type="synonym">Pomatoschistus caucasicus</name>
    <dbReference type="NCBI Taxonomy" id="637954"/>
    <lineage>
        <taxon>Eukaryota</taxon>
        <taxon>Metazoa</taxon>
        <taxon>Chordata</taxon>
        <taxon>Craniata</taxon>
        <taxon>Vertebrata</taxon>
        <taxon>Euteleostomi</taxon>
        <taxon>Actinopterygii</taxon>
        <taxon>Neopterygii</taxon>
        <taxon>Teleostei</taxon>
        <taxon>Neoteleostei</taxon>
        <taxon>Acanthomorphata</taxon>
        <taxon>Gobiaria</taxon>
        <taxon>Gobiiformes</taxon>
        <taxon>Gobioidei</taxon>
        <taxon>Gobiidae</taxon>
        <taxon>Gobiinae</taxon>
        <taxon>Knipowitschia</taxon>
    </lineage>
</organism>
<dbReference type="AlphaFoldDB" id="A0AAV2L683"/>
<name>A0AAV2L683_KNICA</name>
<dbReference type="Proteomes" id="UP001497482">
    <property type="component" value="Chromosome 22"/>
</dbReference>
<accession>A0AAV2L683</accession>
<gene>
    <name evidence="3" type="ORF">KC01_LOCUS26324</name>
</gene>
<feature type="region of interest" description="Disordered" evidence="1">
    <location>
        <begin position="37"/>
        <end position="61"/>
    </location>
</feature>
<evidence type="ECO:0000313" key="4">
    <source>
        <dbReference type="Proteomes" id="UP001497482"/>
    </source>
</evidence>
<proteinExistence type="predicted"/>
<reference evidence="3 4" key="1">
    <citation type="submission" date="2024-04" db="EMBL/GenBank/DDBJ databases">
        <authorList>
            <person name="Waldvogel A.-M."/>
            <person name="Schoenle A."/>
        </authorList>
    </citation>
    <scope>NUCLEOTIDE SEQUENCE [LARGE SCALE GENOMIC DNA]</scope>
</reference>
<protein>
    <submittedName>
        <fullName evidence="3">Uncharacterized protein</fullName>
    </submittedName>
</protein>
<evidence type="ECO:0000256" key="2">
    <source>
        <dbReference type="SAM" id="SignalP"/>
    </source>
</evidence>
<feature type="region of interest" description="Disordered" evidence="1">
    <location>
        <begin position="270"/>
        <end position="290"/>
    </location>
</feature>
<feature type="signal peptide" evidence="2">
    <location>
        <begin position="1"/>
        <end position="16"/>
    </location>
</feature>
<evidence type="ECO:0000313" key="3">
    <source>
        <dbReference type="EMBL" id="CAL1597842.1"/>
    </source>
</evidence>
<sequence length="290" mass="33651">MLVSIVTLLSRLPSLAATMEAKFSAPAENKATILRLRRMRRPSPSWRPKKAGSRTRPGARDKQTLALKNRWKAKCDKDVKKERDHWEDKIEAKDEYIQRLEDQHFTKNEYLCNTAEIYEDHVQSLLNTLNLRIEQSNSLQKHLNDQLKEEIKAKTAAQQETVQLQKQRDKLQGKLVTLTSILDHKRRANQEAMEKNEAINNQVKEEAKAKTAAQRDVEQLQRERDNLQTKVLSLTAALDQESHEKEQLQAKVQEKERTIDSLTADVSSLRSDLNKEKATSRDLRHRFCSH</sequence>
<keyword evidence="4" id="KW-1185">Reference proteome</keyword>
<feature type="compositionally biased region" description="Basic and acidic residues" evidence="1">
    <location>
        <begin position="272"/>
        <end position="282"/>
    </location>
</feature>
<feature type="compositionally biased region" description="Basic residues" evidence="1">
    <location>
        <begin position="37"/>
        <end position="53"/>
    </location>
</feature>
<keyword evidence="2" id="KW-0732">Signal</keyword>